<dbReference type="PANTHER" id="PTHR32054">
    <property type="entry name" value="HEAVY CHAIN, PUTATIVE, EXPRESSED-RELATED-RELATED"/>
    <property type="match status" value="1"/>
</dbReference>
<feature type="coiled-coil region" evidence="3">
    <location>
        <begin position="132"/>
        <end position="250"/>
    </location>
</feature>
<dbReference type="PANTHER" id="PTHR32054:SF2">
    <property type="entry name" value="PROTEIN PLASTID MOVEMENT IMPAIRED 2"/>
    <property type="match status" value="1"/>
</dbReference>
<dbReference type="GO" id="GO:0005829">
    <property type="term" value="C:cytosol"/>
    <property type="evidence" value="ECO:0007669"/>
    <property type="project" value="TreeGrafter"/>
</dbReference>
<keyword evidence="2 3" id="KW-0175">Coiled coil</keyword>
<reference evidence="5" key="1">
    <citation type="submission" date="2024-03" db="EMBL/GenBank/DDBJ databases">
        <title>WGS assembly of Saponaria officinalis var. Norfolk2.</title>
        <authorList>
            <person name="Jenkins J."/>
            <person name="Shu S."/>
            <person name="Grimwood J."/>
            <person name="Barry K."/>
            <person name="Goodstein D."/>
            <person name="Schmutz J."/>
            <person name="Leebens-Mack J."/>
            <person name="Osbourn A."/>
        </authorList>
    </citation>
    <scope>NUCLEOTIDE SEQUENCE [LARGE SCALE GENOMIC DNA]</scope>
    <source>
        <strain evidence="5">JIC</strain>
    </source>
</reference>
<feature type="region of interest" description="Disordered" evidence="4">
    <location>
        <begin position="575"/>
        <end position="595"/>
    </location>
</feature>
<keyword evidence="6" id="KW-1185">Reference proteome</keyword>
<dbReference type="GO" id="GO:0009904">
    <property type="term" value="P:chloroplast accumulation movement"/>
    <property type="evidence" value="ECO:0007669"/>
    <property type="project" value="TreeGrafter"/>
</dbReference>
<dbReference type="EMBL" id="JBDFQZ010000008">
    <property type="protein sequence ID" value="KAK9700221.1"/>
    <property type="molecule type" value="Genomic_DNA"/>
</dbReference>
<evidence type="ECO:0000256" key="2">
    <source>
        <dbReference type="ARBA" id="ARBA00023054"/>
    </source>
</evidence>
<feature type="coiled-coil region" evidence="3">
    <location>
        <begin position="475"/>
        <end position="521"/>
    </location>
</feature>
<evidence type="ECO:0000256" key="4">
    <source>
        <dbReference type="SAM" id="MobiDB-lite"/>
    </source>
</evidence>
<evidence type="ECO:0000313" key="5">
    <source>
        <dbReference type="EMBL" id="KAK9700221.1"/>
    </source>
</evidence>
<feature type="region of interest" description="Disordered" evidence="4">
    <location>
        <begin position="24"/>
        <end position="52"/>
    </location>
</feature>
<proteinExistence type="inferred from homology"/>
<dbReference type="AlphaFoldDB" id="A0AAW1JBG1"/>
<dbReference type="Proteomes" id="UP001443914">
    <property type="component" value="Unassembled WGS sequence"/>
</dbReference>
<feature type="compositionally biased region" description="Basic and acidic residues" evidence="4">
    <location>
        <begin position="581"/>
        <end position="595"/>
    </location>
</feature>
<organism evidence="5 6">
    <name type="scientific">Saponaria officinalis</name>
    <name type="common">Common soapwort</name>
    <name type="synonym">Lychnis saponaria</name>
    <dbReference type="NCBI Taxonomy" id="3572"/>
    <lineage>
        <taxon>Eukaryota</taxon>
        <taxon>Viridiplantae</taxon>
        <taxon>Streptophyta</taxon>
        <taxon>Embryophyta</taxon>
        <taxon>Tracheophyta</taxon>
        <taxon>Spermatophyta</taxon>
        <taxon>Magnoliopsida</taxon>
        <taxon>eudicotyledons</taxon>
        <taxon>Gunneridae</taxon>
        <taxon>Pentapetalae</taxon>
        <taxon>Caryophyllales</taxon>
        <taxon>Caryophyllaceae</taxon>
        <taxon>Caryophylleae</taxon>
        <taxon>Saponaria</taxon>
    </lineage>
</organism>
<evidence type="ECO:0000256" key="1">
    <source>
        <dbReference type="ARBA" id="ARBA00005485"/>
    </source>
</evidence>
<evidence type="ECO:0000313" key="6">
    <source>
        <dbReference type="Proteomes" id="UP001443914"/>
    </source>
</evidence>
<dbReference type="GO" id="GO:0009903">
    <property type="term" value="P:chloroplast avoidance movement"/>
    <property type="evidence" value="ECO:0007669"/>
    <property type="project" value="TreeGrafter"/>
</dbReference>
<evidence type="ECO:0008006" key="7">
    <source>
        <dbReference type="Google" id="ProtNLM"/>
    </source>
</evidence>
<evidence type="ECO:0000256" key="3">
    <source>
        <dbReference type="SAM" id="Coils"/>
    </source>
</evidence>
<feature type="coiled-coil region" evidence="3">
    <location>
        <begin position="81"/>
        <end position="108"/>
    </location>
</feature>
<accession>A0AAW1JBG1</accession>
<protein>
    <recommendedName>
        <fullName evidence="7">Protein PLASTID MOVEMENT IMPAIRED 2</fullName>
    </recommendedName>
</protein>
<gene>
    <name evidence="5" type="ORF">RND81_08G224400</name>
</gene>
<sequence>MGSENSENDGGIGSVKAAISRYGGQVNQNTGSRKIYTKNAANSKERGSQAPELHTARKTFGKLNENREIAEAVACQAELELRQAKMVVKELSLQIEELKLKASDQSTQKLVQVENQEYLTMVRETEVLRQEVSKMKLDIKRTLEEKSRAEDETNAAGLRLDLYMESIEKLRREIEEANEEEVLVELARIEACRELAVIDARKKEEAENFSSRIREVMKKINVLRNEVEQVKQAEDVLVVINSEVVALQNELDLIKEMESSGNSLSKNSEFRSVEDDMEAARKEQSLMKARVFQIMTSTDLIRVELNNILDEKDQIEKEESATEKYLKKLNSKLVREKDELKHAVASAGKAELMLPSLTLSLRELKTVKEETHEERKCILEDIVSIKRNVQKIESMTDLTEGKLCAVMQELEEAKKAEANAMKKLKILVESVVANRATKNADTITVSKFEYDYLVGGAKGAKEIADKKIAAAHAWADALRANVKEMQIKTKLAKNEITELKLKEERELNELEMQKKREQEKRNVRGTRLMIESSYSLTPVRQAKFRKSFGSPAARRPIISTFWTVERKRKAMGKTGNYFAKEQTENEKTDSLEVSR</sequence>
<comment type="caution">
    <text evidence="5">The sequence shown here is derived from an EMBL/GenBank/DDBJ whole genome shotgun (WGS) entry which is preliminary data.</text>
</comment>
<comment type="similarity">
    <text evidence="1">Belongs to the WEB family.</text>
</comment>
<name>A0AAW1JBG1_SAPOF</name>